<keyword evidence="4" id="KW-0804">Transcription</keyword>
<evidence type="ECO:0000256" key="4">
    <source>
        <dbReference type="ARBA" id="ARBA00023163"/>
    </source>
</evidence>
<dbReference type="PANTHER" id="PTHR43572:SF3">
    <property type="entry name" value="PROTEIN SMAX1-LIKE 5"/>
    <property type="match status" value="1"/>
</dbReference>
<dbReference type="Proteomes" id="UP000436088">
    <property type="component" value="Unassembled WGS sequence"/>
</dbReference>
<keyword evidence="2 5" id="KW-0677">Repeat</keyword>
<dbReference type="InterPro" id="IPR004176">
    <property type="entry name" value="Clp_R_N"/>
</dbReference>
<name>A0A6A3B081_HIBSY</name>
<protein>
    <submittedName>
        <fullName evidence="8">Mannosyl-oligosaccharide 1,2-alpha-mannosidase MNS1-like</fullName>
    </submittedName>
</protein>
<comment type="similarity">
    <text evidence="1">Belongs to the ClpA/ClpB family.</text>
</comment>
<dbReference type="InterPro" id="IPR051650">
    <property type="entry name" value="SL_signaling_regulator"/>
</dbReference>
<evidence type="ECO:0000256" key="3">
    <source>
        <dbReference type="ARBA" id="ARBA00023015"/>
    </source>
</evidence>
<keyword evidence="9" id="KW-1185">Reference proteome</keyword>
<dbReference type="PANTHER" id="PTHR43572">
    <property type="entry name" value="CHAPERONE PROTEIN CLPD, CHLOROPLASTIC"/>
    <property type="match status" value="1"/>
</dbReference>
<dbReference type="EMBL" id="VEPZ02000929">
    <property type="protein sequence ID" value="KAE8710370.1"/>
    <property type="molecule type" value="Genomic_DNA"/>
</dbReference>
<dbReference type="InterPro" id="IPR058680">
    <property type="entry name" value="NBD_SMAX1-like"/>
</dbReference>
<dbReference type="Pfam" id="PF23569">
    <property type="entry name" value="NBD_SMAX1"/>
    <property type="match status" value="2"/>
</dbReference>
<dbReference type="SUPFAM" id="SSF81923">
    <property type="entry name" value="Double Clp-N motif"/>
    <property type="match status" value="1"/>
</dbReference>
<dbReference type="InterPro" id="IPR036628">
    <property type="entry name" value="Clp_N_dom_sf"/>
</dbReference>
<evidence type="ECO:0000256" key="5">
    <source>
        <dbReference type="PROSITE-ProRule" id="PRU01251"/>
    </source>
</evidence>
<reference evidence="8" key="1">
    <citation type="submission" date="2019-09" db="EMBL/GenBank/DDBJ databases">
        <title>Draft genome information of white flower Hibiscus syriacus.</title>
        <authorList>
            <person name="Kim Y.-M."/>
        </authorList>
    </citation>
    <scope>NUCLEOTIDE SEQUENCE [LARGE SCALE GENOMIC DNA]</scope>
    <source>
        <strain evidence="8">YM2019G1</strain>
    </source>
</reference>
<evidence type="ECO:0000256" key="2">
    <source>
        <dbReference type="ARBA" id="ARBA00022737"/>
    </source>
</evidence>
<proteinExistence type="inferred from homology"/>
<dbReference type="PROSITE" id="PS51903">
    <property type="entry name" value="CLP_R"/>
    <property type="match status" value="1"/>
</dbReference>
<dbReference type="Gene3D" id="1.10.1780.10">
    <property type="entry name" value="Clp, N-terminal domain"/>
    <property type="match status" value="1"/>
</dbReference>
<dbReference type="Pfam" id="PF02861">
    <property type="entry name" value="Clp_N"/>
    <property type="match status" value="1"/>
</dbReference>
<evidence type="ECO:0000259" key="7">
    <source>
        <dbReference type="PROSITE" id="PS51903"/>
    </source>
</evidence>
<dbReference type="FunFam" id="1.10.1780.10:FF:000005">
    <property type="entry name" value="protein SUPPRESSOR OF MAX2 1"/>
    <property type="match status" value="1"/>
</dbReference>
<organism evidence="8 9">
    <name type="scientific">Hibiscus syriacus</name>
    <name type="common">Rose of Sharon</name>
    <dbReference type="NCBI Taxonomy" id="106335"/>
    <lineage>
        <taxon>Eukaryota</taxon>
        <taxon>Viridiplantae</taxon>
        <taxon>Streptophyta</taxon>
        <taxon>Embryophyta</taxon>
        <taxon>Tracheophyta</taxon>
        <taxon>Spermatophyta</taxon>
        <taxon>Magnoliopsida</taxon>
        <taxon>eudicotyledons</taxon>
        <taxon>Gunneridae</taxon>
        <taxon>Pentapetalae</taxon>
        <taxon>rosids</taxon>
        <taxon>malvids</taxon>
        <taxon>Malvales</taxon>
        <taxon>Malvaceae</taxon>
        <taxon>Malvoideae</taxon>
        <taxon>Hibiscus</taxon>
    </lineage>
</organism>
<accession>A0A6A3B081</accession>
<evidence type="ECO:0000256" key="6">
    <source>
        <dbReference type="SAM" id="MobiDB-lite"/>
    </source>
</evidence>
<evidence type="ECO:0000313" key="8">
    <source>
        <dbReference type="EMBL" id="KAE8710370.1"/>
    </source>
</evidence>
<feature type="region of interest" description="Disordered" evidence="6">
    <location>
        <begin position="734"/>
        <end position="767"/>
    </location>
</feature>
<dbReference type="InterPro" id="IPR027417">
    <property type="entry name" value="P-loop_NTPase"/>
</dbReference>
<feature type="domain" description="Clp R" evidence="7">
    <location>
        <begin position="8"/>
        <end position="173"/>
    </location>
</feature>
<dbReference type="AlphaFoldDB" id="A0A6A3B081"/>
<feature type="compositionally biased region" description="Polar residues" evidence="6">
    <location>
        <begin position="753"/>
        <end position="766"/>
    </location>
</feature>
<evidence type="ECO:0000256" key="1">
    <source>
        <dbReference type="ARBA" id="ARBA00008675"/>
    </source>
</evidence>
<evidence type="ECO:0000313" key="9">
    <source>
        <dbReference type="Proteomes" id="UP000436088"/>
    </source>
</evidence>
<comment type="caution">
    <text evidence="8">The sequence shown here is derived from an EMBL/GenBank/DDBJ whole genome shotgun (WGS) entry which is preliminary data.</text>
</comment>
<sequence>MRSGACTVQQTLTAEAASVLKYSLGLARRRGHGQVTPLHVAATLLSSRGSLLRSACLKSRPHHHQASSHPLQCRPLELCFNVALNRLPTTPGPILHGQPSLSNALVAALKRAQAHQRRGCIEQQQQQPILTIKVELEQLIISILDDPSVSRVMREAGFSSTAVKNNIEDSSPSSVFQCYSTSGGVFSSPPSPPDTRREIINPSTFRQTPFFFSSQKKVSSSYVADSASLKEDIKLVFEVFLRKRRNSVIVGDCVSTTESLVSELTSRIERRDVPEEMKRVHFIKFYFSPLSLRFMIKEDVEKHVNDLKRRVDSIACGGSEGAIIYTGDLKWTVEENINGEETAGLASGHTASYQTYLRCQMRQPPLEAQWALQAVSVPSGGLSLSLHASSAHDSRMLFSENPSQGLDKKPFSNMEEHEKLTCCAECSSNYEKDVHSFKSGQEKLLPPWLHGEKWNTLCRSLHQDRLNQSHLRSTFYYNNNQSLGGKSYPFASSYPWWPCQSSSLFDSTSISFADSGSNPNHSPNSVPRFRRQNSCTIELDFGNATHKHQSSDPNLDSLKNSEDNEVKVTLALGTSLRKPTKETSSGLRDLLQGRLPWQSEIIPSIAETLTDFEKDTWLLIEGNDVIGKRRLARAVAEYVLGSTDLLLHMDMRHNEVNSCNQRLVNAFRSNEKLVVMVENVDSADTQFLKVLADRFESEGGTSSRAIYILTKSISSSYEDGNKNHDSVVQMKLNVNERSTPRNTDNKRKLEWGDSNTAKTSRTQPNSHVLDLNMKADETTESCGEFSPMSNDITAEPNVQTGFLESIKNHYIFNKTEVQHKEIKELFMAKMKGVVNESIGGEKGVSFSVEDRVLEGVLLGSSYFGDSLFEKWLKDIFQTSLQTVKNGGGDGGIDEIRLSYGGILGNGYIGTCLPDQIQVCFGV</sequence>
<keyword evidence="3" id="KW-0805">Transcription regulation</keyword>
<dbReference type="Gene3D" id="3.40.50.300">
    <property type="entry name" value="P-loop containing nucleotide triphosphate hydrolases"/>
    <property type="match status" value="1"/>
</dbReference>
<gene>
    <name evidence="8" type="ORF">F3Y22_tig00110321pilonHSYRG00052</name>
</gene>